<name>A0AAW4PF90_9EURY</name>
<sequence length="85" mass="8743">MSTASSSLPRPPAIVAVVQSAAVTTIEALVTTVRGLAFWATILLPIVISMTLLTGVVASSPHFVGSLFVLNVVCAAFGQNYSPGR</sequence>
<protein>
    <submittedName>
        <fullName evidence="2">Uncharacterized protein</fullName>
    </submittedName>
</protein>
<dbReference type="Pfam" id="PF26071">
    <property type="entry name" value="DUF8028"/>
    <property type="match status" value="1"/>
</dbReference>
<evidence type="ECO:0000256" key="1">
    <source>
        <dbReference type="SAM" id="Phobius"/>
    </source>
</evidence>
<dbReference type="InterPro" id="IPR058341">
    <property type="entry name" value="DUF8028"/>
</dbReference>
<keyword evidence="1" id="KW-0472">Membrane</keyword>
<evidence type="ECO:0000313" key="3">
    <source>
        <dbReference type="Proteomes" id="UP001430455"/>
    </source>
</evidence>
<keyword evidence="1" id="KW-0812">Transmembrane</keyword>
<keyword evidence="1" id="KW-1133">Transmembrane helix</keyword>
<reference evidence="2 3" key="1">
    <citation type="submission" date="2021-06" db="EMBL/GenBank/DDBJ databases">
        <title>Halomicroarcula sp. a new haloarchaeum isolated from saline soil.</title>
        <authorList>
            <person name="Duran-Viseras A."/>
            <person name="Sanchez-Porro C."/>
            <person name="Ventosa A."/>
        </authorList>
    </citation>
    <scope>NUCLEOTIDE SEQUENCE [LARGE SCALE GENOMIC DNA]</scope>
    <source>
        <strain evidence="2 3">F27</strain>
    </source>
</reference>
<dbReference type="EMBL" id="RKLT01000007">
    <property type="protein sequence ID" value="MBX0296407.1"/>
    <property type="molecule type" value="Genomic_DNA"/>
</dbReference>
<feature type="transmembrane region" description="Helical" evidence="1">
    <location>
        <begin position="37"/>
        <end position="57"/>
    </location>
</feature>
<proteinExistence type="predicted"/>
<comment type="caution">
    <text evidence="2">The sequence shown here is derived from an EMBL/GenBank/DDBJ whole genome shotgun (WGS) entry which is preliminary data.</text>
</comment>
<gene>
    <name evidence="2" type="ORF">EGH23_16115</name>
</gene>
<organism evidence="2 3">
    <name type="scientific">Haloarcula nitratireducens</name>
    <dbReference type="NCBI Taxonomy" id="2487749"/>
    <lineage>
        <taxon>Archaea</taxon>
        <taxon>Methanobacteriati</taxon>
        <taxon>Methanobacteriota</taxon>
        <taxon>Stenosarchaea group</taxon>
        <taxon>Halobacteria</taxon>
        <taxon>Halobacteriales</taxon>
        <taxon>Haloarculaceae</taxon>
        <taxon>Haloarcula</taxon>
    </lineage>
</organism>
<evidence type="ECO:0000313" key="2">
    <source>
        <dbReference type="EMBL" id="MBX0296407.1"/>
    </source>
</evidence>
<keyword evidence="3" id="KW-1185">Reference proteome</keyword>
<accession>A0AAW4PF90</accession>
<dbReference type="AlphaFoldDB" id="A0AAW4PF90"/>
<dbReference type="Proteomes" id="UP001430455">
    <property type="component" value="Unassembled WGS sequence"/>
</dbReference>
<dbReference type="RefSeq" id="WP_220581014.1">
    <property type="nucleotide sequence ID" value="NZ_RKLT01000007.1"/>
</dbReference>